<dbReference type="EMBL" id="LPNM01000006">
    <property type="protein sequence ID" value="OEJ86583.1"/>
    <property type="molecule type" value="Genomic_DNA"/>
</dbReference>
<evidence type="ECO:0000256" key="5">
    <source>
        <dbReference type="ARBA" id="ARBA00023136"/>
    </source>
</evidence>
<feature type="region of interest" description="Disordered" evidence="7">
    <location>
        <begin position="268"/>
        <end position="292"/>
    </location>
</feature>
<feature type="transmembrane region" description="Helical" evidence="8">
    <location>
        <begin position="238"/>
        <end position="260"/>
    </location>
</feature>
<proteinExistence type="inferred from homology"/>
<feature type="transmembrane region" description="Helical" evidence="8">
    <location>
        <begin position="510"/>
        <end position="529"/>
    </location>
</feature>
<keyword evidence="10" id="KW-1185">Reference proteome</keyword>
<feature type="transmembrane region" description="Helical" evidence="8">
    <location>
        <begin position="388"/>
        <end position="408"/>
    </location>
</feature>
<dbReference type="Pfam" id="PF07690">
    <property type="entry name" value="MFS_1"/>
    <property type="match status" value="1"/>
</dbReference>
<dbReference type="InterPro" id="IPR011701">
    <property type="entry name" value="MFS"/>
</dbReference>
<dbReference type="GO" id="GO:0015233">
    <property type="term" value="F:pantothenate transmembrane transporter activity"/>
    <property type="evidence" value="ECO:0007669"/>
    <property type="project" value="TreeGrafter"/>
</dbReference>
<feature type="transmembrane region" description="Helical" evidence="8">
    <location>
        <begin position="206"/>
        <end position="226"/>
    </location>
</feature>
<gene>
    <name evidence="9" type="ORF">AWRI3579_g1513</name>
</gene>
<name>A0A1E5RJ49_9ASCO</name>
<feature type="transmembrane region" description="Helical" evidence="8">
    <location>
        <begin position="144"/>
        <end position="162"/>
    </location>
</feature>
<keyword evidence="4 8" id="KW-1133">Transmembrane helix</keyword>
<dbReference type="GO" id="GO:0005886">
    <property type="term" value="C:plasma membrane"/>
    <property type="evidence" value="ECO:0007669"/>
    <property type="project" value="TreeGrafter"/>
</dbReference>
<feature type="transmembrane region" description="Helical" evidence="8">
    <location>
        <begin position="117"/>
        <end position="137"/>
    </location>
</feature>
<evidence type="ECO:0000256" key="8">
    <source>
        <dbReference type="SAM" id="Phobius"/>
    </source>
</evidence>
<dbReference type="STRING" id="56408.A0A1E5RJ49"/>
<comment type="similarity">
    <text evidence="6">Belongs to the major facilitator superfamily. Allantoate permease family.</text>
</comment>
<dbReference type="AlphaFoldDB" id="A0A1E5RJ49"/>
<feature type="region of interest" description="Disordered" evidence="7">
    <location>
        <begin position="1"/>
        <end position="20"/>
    </location>
</feature>
<evidence type="ECO:0000256" key="4">
    <source>
        <dbReference type="ARBA" id="ARBA00022989"/>
    </source>
</evidence>
<feature type="transmembrane region" description="Helical" evidence="8">
    <location>
        <begin position="415"/>
        <end position="432"/>
    </location>
</feature>
<evidence type="ECO:0000256" key="7">
    <source>
        <dbReference type="SAM" id="MobiDB-lite"/>
    </source>
</evidence>
<organism evidence="9 10">
    <name type="scientific">Hanseniaspora osmophila</name>
    <dbReference type="NCBI Taxonomy" id="56408"/>
    <lineage>
        <taxon>Eukaryota</taxon>
        <taxon>Fungi</taxon>
        <taxon>Dikarya</taxon>
        <taxon>Ascomycota</taxon>
        <taxon>Saccharomycotina</taxon>
        <taxon>Saccharomycetes</taxon>
        <taxon>Saccharomycodales</taxon>
        <taxon>Saccharomycodaceae</taxon>
        <taxon>Hanseniaspora</taxon>
    </lineage>
</organism>
<feature type="transmembrane region" description="Helical" evidence="8">
    <location>
        <begin position="475"/>
        <end position="498"/>
    </location>
</feature>
<dbReference type="InterPro" id="IPR036259">
    <property type="entry name" value="MFS_trans_sf"/>
</dbReference>
<dbReference type="OrthoDB" id="3639251at2759"/>
<keyword evidence="2" id="KW-0813">Transport</keyword>
<keyword evidence="3 8" id="KW-0812">Transmembrane</keyword>
<keyword evidence="5 8" id="KW-0472">Membrane</keyword>
<feature type="transmembrane region" description="Helical" evidence="8">
    <location>
        <begin position="349"/>
        <end position="376"/>
    </location>
</feature>
<reference evidence="10" key="1">
    <citation type="journal article" date="2016" name="Genome Announc.">
        <title>Genome sequences of three species of Hanseniaspora isolated from spontaneous wine fermentations.</title>
        <authorList>
            <person name="Sternes P.R."/>
            <person name="Lee D."/>
            <person name="Kutyna D.R."/>
            <person name="Borneman A.R."/>
        </authorList>
    </citation>
    <scope>NUCLEOTIDE SEQUENCE [LARGE SCALE GENOMIC DNA]</scope>
    <source>
        <strain evidence="10">AWRI3579</strain>
    </source>
</reference>
<evidence type="ECO:0000256" key="2">
    <source>
        <dbReference type="ARBA" id="ARBA00022448"/>
    </source>
</evidence>
<evidence type="ECO:0000313" key="9">
    <source>
        <dbReference type="EMBL" id="OEJ86583.1"/>
    </source>
</evidence>
<protein>
    <submittedName>
        <fullName evidence="9">Pantothenate transporter FEN2</fullName>
    </submittedName>
</protein>
<evidence type="ECO:0000256" key="3">
    <source>
        <dbReference type="ARBA" id="ARBA00022692"/>
    </source>
</evidence>
<comment type="subcellular location">
    <subcellularLocation>
        <location evidence="1">Membrane</location>
        <topology evidence="1">Multi-pass membrane protein</topology>
    </subcellularLocation>
</comment>
<feature type="transmembrane region" description="Helical" evidence="8">
    <location>
        <begin position="444"/>
        <end position="463"/>
    </location>
</feature>
<accession>A0A1E5RJ49</accession>
<sequence length="563" mass="63132">MPHENTQTLSDPFGDEKQTRTFHSGLKVDTNEEVYEMNKINEGVDKETTVASQKAVATHTPPSKVNERKLLFKIDCCVLSYVCLQYWINYVDRVGFTNAYVTGMKETLNLQGNDFNLINTCFTVGYIVSMIPHNLILLKVPPKVWLSFCTFAWGLLTLGMHGVTSFRQCCVLRFFQAVFESCTFSGTHLILGSWYKEEELPFRSSIFTSSGLIGSLFSGFMQVGIYNSLNGKAGLEGWRWLFLVDSFITIPIAMFSLIYFPDPPSPTSSSSHANETEFAGSNSSSSQSPLGKPSKVNRFYQILNKVSIVHKIFTPEELAYAKHRLPVKDETKTNLNWSTIKRVVGSWHWWMFSTVWALGGLNISFASNSTFALYLANLNYSIKQKNNYPMGIYAVGIVATMGSSLYLTMRKNRHLDVSIFISVVMIVVAIMIRCNPLKPAVMFAAQYIGGVCYAGQSVFFSWANVVCANDLQERAIVLASMNMFSGAVNAWWSILFYSATTSPTYKKGCYAMFGTAVATVAISVIIRILQARENAKKNVINYVDLNETEPAYLENTNDEEEDD</sequence>
<dbReference type="Proteomes" id="UP000095728">
    <property type="component" value="Unassembled WGS sequence"/>
</dbReference>
<dbReference type="SUPFAM" id="SSF103473">
    <property type="entry name" value="MFS general substrate transporter"/>
    <property type="match status" value="1"/>
</dbReference>
<evidence type="ECO:0000256" key="6">
    <source>
        <dbReference type="ARBA" id="ARBA00037968"/>
    </source>
</evidence>
<dbReference type="FunCoup" id="A0A1E5RJ49">
    <property type="interactions" value="20"/>
</dbReference>
<evidence type="ECO:0000313" key="10">
    <source>
        <dbReference type="Proteomes" id="UP000095728"/>
    </source>
</evidence>
<dbReference type="GO" id="GO:0098717">
    <property type="term" value="P:pantothenate import across plasma membrane"/>
    <property type="evidence" value="ECO:0007669"/>
    <property type="project" value="TreeGrafter"/>
</dbReference>
<dbReference type="FunFam" id="1.20.1250.20:FF:000065">
    <property type="entry name" value="Putative MFS pantothenate transporter"/>
    <property type="match status" value="1"/>
</dbReference>
<comment type="caution">
    <text evidence="9">The sequence shown here is derived from an EMBL/GenBank/DDBJ whole genome shotgun (WGS) entry which is preliminary data.</text>
</comment>
<dbReference type="Gene3D" id="1.20.1250.20">
    <property type="entry name" value="MFS general substrate transporter like domains"/>
    <property type="match status" value="1"/>
</dbReference>
<feature type="compositionally biased region" description="Polar residues" evidence="7">
    <location>
        <begin position="1"/>
        <end position="10"/>
    </location>
</feature>
<evidence type="ECO:0000256" key="1">
    <source>
        <dbReference type="ARBA" id="ARBA00004141"/>
    </source>
</evidence>
<dbReference type="PANTHER" id="PTHR43791:SF4">
    <property type="entry name" value="PANTOTHENATE TRANSPORTER FEN2"/>
    <property type="match status" value="1"/>
</dbReference>
<dbReference type="PANTHER" id="PTHR43791">
    <property type="entry name" value="PERMEASE-RELATED"/>
    <property type="match status" value="1"/>
</dbReference>
<dbReference type="InParanoid" id="A0A1E5RJ49"/>